<dbReference type="GO" id="GO:0005975">
    <property type="term" value="P:carbohydrate metabolic process"/>
    <property type="evidence" value="ECO:0007669"/>
    <property type="project" value="InterPro"/>
</dbReference>
<sequence length="834" mass="94178">MKKFNLFFRTALCGFICLLVANLAHAQQLSDQIHIHWRPAQTYAVDNQYSLQLILKNNSNQVANLQNFDLWFNSIFPIVDEKHTGYELTDENGNLFKVKFLQNQTLQPQDSIVIDFKSKYKMANASSIVNGFYFQNAKNPNQYFPVKNFHFVPITVPPVENKQFLAAVYDRNAEIKQASSLLLLPTPASLRKGKGQLEISQQITYSIDPSFPDALQSLQDFVFNQPGFSFAPAEKGKATIQIIKNAQLEKEAYSLDISQKAITIEASTDAGVFYALQSINSLIKVADQKADPSKIILPAVKIDDKPRFGYRGLMLDIARNFKDTKTIKKYIDIMAMYKLNTLHLHFIDDEGWRIEIPSLPELTEIGANRSPSFADGKSIQPAYGSGGVSSEKAFLSQADFIDLLQYAQKRHIEIIPEIETPGHARASIKAMETRYNRLMELGKPKEANQYLLHDFEDQSIYNSAQNWDDNVMNVALPSVYTFISTVIDDLKAMYVKAGLTMKTVSIGGDEVPNGVWEKSPKIKQLMDSLNFSSVNQVWPYYVAKVYDLANKKGVNIAGWEEIGMVNQGNGMVVNKELASTTMQLDVWNNVVGGGQEDLAYRLANAGYKTVFISSSNFYFDMAWNNRFDEPGLVWASLIDLYQAYSFLPESFFANINLYAKGKAFDKKHFNSSIRLNEKGRSNLIGVKGGLWSETILDEQRMDYMAFPRFFALAERAWSPVRSWESEVSFSKAKIDKEYGEFINRVGQEELPKLDLGFEGINYRLPGIGVKLINSKLCANLEYPGFDIYYSTDGSTPTKSSSKYSEPIVYDPSTTYTFLVIHENGRAGNAQVYSN</sequence>
<dbReference type="InterPro" id="IPR025705">
    <property type="entry name" value="Beta_hexosaminidase_sua/sub"/>
</dbReference>
<feature type="chain" id="PRO_5037507826" description="beta-N-acetylhexosaminidase" evidence="8">
    <location>
        <begin position="27"/>
        <end position="834"/>
    </location>
</feature>
<dbReference type="Pfam" id="PF13290">
    <property type="entry name" value="CHB_HEX_C_1"/>
    <property type="match status" value="1"/>
</dbReference>
<dbReference type="PANTHER" id="PTHR22600">
    <property type="entry name" value="BETA-HEXOSAMINIDASE"/>
    <property type="match status" value="1"/>
</dbReference>
<dbReference type="GO" id="GO:0030247">
    <property type="term" value="F:polysaccharide binding"/>
    <property type="evidence" value="ECO:0007669"/>
    <property type="project" value="InterPro"/>
</dbReference>
<dbReference type="Pfam" id="PF00728">
    <property type="entry name" value="Glyco_hydro_20"/>
    <property type="match status" value="1"/>
</dbReference>
<dbReference type="InterPro" id="IPR017853">
    <property type="entry name" value="GH"/>
</dbReference>
<dbReference type="EMBL" id="PRDK01000005">
    <property type="protein sequence ID" value="MBE8713819.1"/>
    <property type="molecule type" value="Genomic_DNA"/>
</dbReference>
<evidence type="ECO:0000256" key="8">
    <source>
        <dbReference type="SAM" id="SignalP"/>
    </source>
</evidence>
<dbReference type="InterPro" id="IPR015883">
    <property type="entry name" value="Glyco_hydro_20_cat"/>
</dbReference>
<evidence type="ECO:0000256" key="3">
    <source>
        <dbReference type="ARBA" id="ARBA00012663"/>
    </source>
</evidence>
<dbReference type="Gene3D" id="2.60.40.10">
    <property type="entry name" value="Immunoglobulins"/>
    <property type="match status" value="1"/>
</dbReference>
<name>A0A928YQC6_9SPHI</name>
<feature type="domain" description="Beta-hexosaminidase bacterial type N-terminal" evidence="10">
    <location>
        <begin position="183"/>
        <end position="304"/>
    </location>
</feature>
<reference evidence="12" key="1">
    <citation type="submission" date="2018-02" db="EMBL/GenBank/DDBJ databases">
        <authorList>
            <person name="Vasarhelyi B.M."/>
            <person name="Deshmukh S."/>
            <person name="Balint B."/>
            <person name="Kukolya J."/>
        </authorList>
    </citation>
    <scope>NUCLEOTIDE SEQUENCE</scope>
    <source>
        <strain evidence="12">KB22</strain>
    </source>
</reference>
<evidence type="ECO:0000259" key="10">
    <source>
        <dbReference type="Pfam" id="PF02838"/>
    </source>
</evidence>
<evidence type="ECO:0000256" key="5">
    <source>
        <dbReference type="ARBA" id="ARBA00023295"/>
    </source>
</evidence>
<gene>
    <name evidence="12" type="ORF">C4F49_09010</name>
</gene>
<dbReference type="SUPFAM" id="SSF81296">
    <property type="entry name" value="E set domains"/>
    <property type="match status" value="1"/>
</dbReference>
<proteinExistence type="inferred from homology"/>
<keyword evidence="4" id="KW-0378">Hydrolase</keyword>
<feature type="active site" description="Proton donor" evidence="7">
    <location>
        <position position="510"/>
    </location>
</feature>
<dbReference type="PANTHER" id="PTHR22600:SF57">
    <property type="entry name" value="BETA-N-ACETYLHEXOSAMINIDASE"/>
    <property type="match status" value="1"/>
</dbReference>
<evidence type="ECO:0000313" key="12">
    <source>
        <dbReference type="EMBL" id="MBE8713819.1"/>
    </source>
</evidence>
<dbReference type="SUPFAM" id="SSF51445">
    <property type="entry name" value="(Trans)glycosidases"/>
    <property type="match status" value="1"/>
</dbReference>
<dbReference type="Proteomes" id="UP000616201">
    <property type="component" value="Unassembled WGS sequence"/>
</dbReference>
<dbReference type="Pfam" id="PF02838">
    <property type="entry name" value="Glyco_hydro_20b"/>
    <property type="match status" value="1"/>
</dbReference>
<evidence type="ECO:0000259" key="9">
    <source>
        <dbReference type="Pfam" id="PF00728"/>
    </source>
</evidence>
<evidence type="ECO:0000256" key="7">
    <source>
        <dbReference type="PIRSR" id="PIRSR625705-1"/>
    </source>
</evidence>
<evidence type="ECO:0000313" key="13">
    <source>
        <dbReference type="Proteomes" id="UP000616201"/>
    </source>
</evidence>
<dbReference type="RefSeq" id="WP_196933969.1">
    <property type="nucleotide sequence ID" value="NZ_MU158697.1"/>
</dbReference>
<dbReference type="Gene3D" id="2.60.40.290">
    <property type="match status" value="1"/>
</dbReference>
<evidence type="ECO:0000256" key="2">
    <source>
        <dbReference type="ARBA" id="ARBA00006285"/>
    </source>
</evidence>
<dbReference type="InterPro" id="IPR008965">
    <property type="entry name" value="CBM2/CBM3_carb-bd_dom_sf"/>
</dbReference>
<comment type="caution">
    <text evidence="12">The sequence shown here is derived from an EMBL/GenBank/DDBJ whole genome shotgun (WGS) entry which is preliminary data.</text>
</comment>
<comment type="similarity">
    <text evidence="2">Belongs to the glycosyl hydrolase 20 family.</text>
</comment>
<dbReference type="InterPro" id="IPR013783">
    <property type="entry name" value="Ig-like_fold"/>
</dbReference>
<evidence type="ECO:0000259" key="11">
    <source>
        <dbReference type="Pfam" id="PF13290"/>
    </source>
</evidence>
<comment type="catalytic activity">
    <reaction evidence="1">
        <text>Hydrolysis of terminal non-reducing N-acetyl-D-hexosamine residues in N-acetyl-beta-D-hexosaminides.</text>
        <dbReference type="EC" id="3.2.1.52"/>
    </reaction>
</comment>
<dbReference type="InterPro" id="IPR015882">
    <property type="entry name" value="HEX_bac_N"/>
</dbReference>
<dbReference type="InterPro" id="IPR059177">
    <property type="entry name" value="GH29D-like_dom"/>
</dbReference>
<evidence type="ECO:0000256" key="6">
    <source>
        <dbReference type="ARBA" id="ARBA00030512"/>
    </source>
</evidence>
<keyword evidence="8" id="KW-0732">Signal</keyword>
<dbReference type="AlphaFoldDB" id="A0A928YQC6"/>
<feature type="signal peptide" evidence="8">
    <location>
        <begin position="1"/>
        <end position="26"/>
    </location>
</feature>
<keyword evidence="5" id="KW-0326">Glycosidase</keyword>
<dbReference type="SUPFAM" id="SSF55545">
    <property type="entry name" value="beta-N-acetylhexosaminidase-like domain"/>
    <property type="match status" value="1"/>
</dbReference>
<keyword evidence="13" id="KW-1185">Reference proteome</keyword>
<dbReference type="EC" id="3.2.1.52" evidence="3"/>
<dbReference type="InterPro" id="IPR014756">
    <property type="entry name" value="Ig_E-set"/>
</dbReference>
<feature type="domain" description="GH29D-like beta-sandwich" evidence="11">
    <location>
        <begin position="780"/>
        <end position="827"/>
    </location>
</feature>
<dbReference type="GO" id="GO:0030203">
    <property type="term" value="P:glycosaminoglycan metabolic process"/>
    <property type="evidence" value="ECO:0007669"/>
    <property type="project" value="TreeGrafter"/>
</dbReference>
<dbReference type="Gene3D" id="3.30.379.10">
    <property type="entry name" value="Chitobiase/beta-hexosaminidase domain 2-like"/>
    <property type="match status" value="1"/>
</dbReference>
<dbReference type="PRINTS" id="PR00738">
    <property type="entry name" value="GLHYDRLASE20"/>
</dbReference>
<evidence type="ECO:0000256" key="1">
    <source>
        <dbReference type="ARBA" id="ARBA00001231"/>
    </source>
</evidence>
<dbReference type="GO" id="GO:0004563">
    <property type="term" value="F:beta-N-acetylhexosaminidase activity"/>
    <property type="evidence" value="ECO:0007669"/>
    <property type="project" value="UniProtKB-EC"/>
</dbReference>
<organism evidence="12 13">
    <name type="scientific">Sphingobacterium hungaricum</name>
    <dbReference type="NCBI Taxonomy" id="2082723"/>
    <lineage>
        <taxon>Bacteria</taxon>
        <taxon>Pseudomonadati</taxon>
        <taxon>Bacteroidota</taxon>
        <taxon>Sphingobacteriia</taxon>
        <taxon>Sphingobacteriales</taxon>
        <taxon>Sphingobacteriaceae</taxon>
        <taxon>Sphingobacterium</taxon>
    </lineage>
</organism>
<dbReference type="SUPFAM" id="SSF49384">
    <property type="entry name" value="Carbohydrate-binding domain"/>
    <property type="match status" value="1"/>
</dbReference>
<accession>A0A928YQC6</accession>
<protein>
    <recommendedName>
        <fullName evidence="3">beta-N-acetylhexosaminidase</fullName>
        <ecNumber evidence="3">3.2.1.52</ecNumber>
    </recommendedName>
    <alternativeName>
        <fullName evidence="6">Beta-N-acetylhexosaminidase</fullName>
    </alternativeName>
</protein>
<feature type="domain" description="Glycoside hydrolase family 20 catalytic" evidence="9">
    <location>
        <begin position="308"/>
        <end position="719"/>
    </location>
</feature>
<dbReference type="Gene3D" id="3.20.20.80">
    <property type="entry name" value="Glycosidases"/>
    <property type="match status" value="1"/>
</dbReference>
<dbReference type="InterPro" id="IPR012291">
    <property type="entry name" value="CBM2_carb-bd_dom_sf"/>
</dbReference>
<dbReference type="InterPro" id="IPR029018">
    <property type="entry name" value="Hex-like_dom2"/>
</dbReference>
<dbReference type="GO" id="GO:0016020">
    <property type="term" value="C:membrane"/>
    <property type="evidence" value="ECO:0007669"/>
    <property type="project" value="TreeGrafter"/>
</dbReference>
<evidence type="ECO:0000256" key="4">
    <source>
        <dbReference type="ARBA" id="ARBA00022801"/>
    </source>
</evidence>